<evidence type="ECO:0000313" key="2">
    <source>
        <dbReference type="Proteomes" id="UP000318582"/>
    </source>
</evidence>
<sequence length="363" mass="40999">MLMPNINDMEGFPGPGIQTTEVRTVPNVFKYKRNAKNGVILNFQPSSQVRFEPTNGSQEVRPGGKVSFKIADENRFWLGNETLHKYRVVGYSGGNPVQSVLMGGCIIEDLNNYNLFTAHENALSSWETKQHLGIDSFRIVKNELICQFAEPTAEYYEFVLGLIQKQHALAIPMQLVWSQEFDGSNTRVQQLSLVTGEQTSISSLMLVTTNKDREDVDKLNYSDDAYIRTVSFQRNKDFNNIAFAPTLKDMEGWELNGNKIKHWSLRQNFKQTPDMIGGGLQTLADGRILINISQYPNPPEITPDFNAGVQVVDNPGNQAVEPPVARTYKNVPYPKFKGKTFHIFWTTDHEMLIDYSGVRLGPA</sequence>
<proteinExistence type="predicted"/>
<gene>
    <name evidence="1" type="ORF">PhCBS80983_g06350</name>
</gene>
<comment type="caution">
    <text evidence="1">The sequence shown here is derived from an EMBL/GenBank/DDBJ whole genome shotgun (WGS) entry which is preliminary data.</text>
</comment>
<accession>A0A507DNU1</accession>
<dbReference type="AlphaFoldDB" id="A0A507DNU1"/>
<keyword evidence="2" id="KW-1185">Reference proteome</keyword>
<reference evidence="1 2" key="1">
    <citation type="journal article" date="2019" name="Sci. Rep.">
        <title>Comparative genomics of chytrid fungi reveal insights into the obligate biotrophic and pathogenic lifestyle of Synchytrium endobioticum.</title>
        <authorList>
            <person name="van de Vossenberg B.T.L.H."/>
            <person name="Warris S."/>
            <person name="Nguyen H.D.T."/>
            <person name="van Gent-Pelzer M.P.E."/>
            <person name="Joly D.L."/>
            <person name="van de Geest H.C."/>
            <person name="Bonants P.J.M."/>
            <person name="Smith D.S."/>
            <person name="Levesque C.A."/>
            <person name="van der Lee T.A.J."/>
        </authorList>
    </citation>
    <scope>NUCLEOTIDE SEQUENCE [LARGE SCALE GENOMIC DNA]</scope>
    <source>
        <strain evidence="1 2">CBS 809.83</strain>
    </source>
</reference>
<name>A0A507DNU1_9FUNG</name>
<evidence type="ECO:0000313" key="1">
    <source>
        <dbReference type="EMBL" id="TPX53186.1"/>
    </source>
</evidence>
<organism evidence="1 2">
    <name type="scientific">Powellomyces hirtus</name>
    <dbReference type="NCBI Taxonomy" id="109895"/>
    <lineage>
        <taxon>Eukaryota</taxon>
        <taxon>Fungi</taxon>
        <taxon>Fungi incertae sedis</taxon>
        <taxon>Chytridiomycota</taxon>
        <taxon>Chytridiomycota incertae sedis</taxon>
        <taxon>Chytridiomycetes</taxon>
        <taxon>Spizellomycetales</taxon>
        <taxon>Powellomycetaceae</taxon>
        <taxon>Powellomyces</taxon>
    </lineage>
</organism>
<protein>
    <submittedName>
        <fullName evidence="1">Uncharacterized protein</fullName>
    </submittedName>
</protein>
<dbReference type="EMBL" id="QEAQ01000244">
    <property type="protein sequence ID" value="TPX53186.1"/>
    <property type="molecule type" value="Genomic_DNA"/>
</dbReference>
<dbReference type="Proteomes" id="UP000318582">
    <property type="component" value="Unassembled WGS sequence"/>
</dbReference>